<dbReference type="Ensembl" id="ENSSRHT00000062937.1">
    <property type="protein sequence ID" value="ENSSRHP00000061243.1"/>
    <property type="gene ID" value="ENSSRHG00000030578.1"/>
</dbReference>
<sequence length="134" mass="14987">MVLCLPLPSEKSTHPFVPEQSVLIKSLKPTRVGEPKYLRPATVITVTRTGVLTDYQPQWMHASRLKHYPTGEQASGGCPRLEDKWPIEPNSANSLHKPVCTNGQIILMDVPPLESFTQCPVAEAVEEFSENIFY</sequence>
<dbReference type="Proteomes" id="UP000472270">
    <property type="component" value="Unassembled WGS sequence"/>
</dbReference>
<dbReference type="AlphaFoldDB" id="A0A673K6G6"/>
<dbReference type="Gene3D" id="2.30.30.850">
    <property type="match status" value="1"/>
</dbReference>
<name>A0A673K6G6_9TELE</name>
<reference evidence="1" key="2">
    <citation type="submission" date="2025-09" db="UniProtKB">
        <authorList>
            <consortium name="Ensembl"/>
        </authorList>
    </citation>
    <scope>IDENTIFICATION</scope>
</reference>
<protein>
    <recommendedName>
        <fullName evidence="3">Murine leukemia virus integrase C-terminal domain-containing protein</fullName>
    </recommendedName>
</protein>
<accession>A0A673K6G6</accession>
<evidence type="ECO:0000313" key="1">
    <source>
        <dbReference type="Ensembl" id="ENSSRHP00000061243.1"/>
    </source>
</evidence>
<organism evidence="1 2">
    <name type="scientific">Sinocyclocheilus rhinocerous</name>
    <dbReference type="NCBI Taxonomy" id="307959"/>
    <lineage>
        <taxon>Eukaryota</taxon>
        <taxon>Metazoa</taxon>
        <taxon>Chordata</taxon>
        <taxon>Craniata</taxon>
        <taxon>Vertebrata</taxon>
        <taxon>Euteleostomi</taxon>
        <taxon>Actinopterygii</taxon>
        <taxon>Neopterygii</taxon>
        <taxon>Teleostei</taxon>
        <taxon>Ostariophysi</taxon>
        <taxon>Cypriniformes</taxon>
        <taxon>Cyprinidae</taxon>
        <taxon>Cyprininae</taxon>
        <taxon>Sinocyclocheilus</taxon>
    </lineage>
</organism>
<proteinExistence type="predicted"/>
<evidence type="ECO:0000313" key="2">
    <source>
        <dbReference type="Proteomes" id="UP000472270"/>
    </source>
</evidence>
<evidence type="ECO:0008006" key="3">
    <source>
        <dbReference type="Google" id="ProtNLM"/>
    </source>
</evidence>
<keyword evidence="2" id="KW-1185">Reference proteome</keyword>
<reference evidence="1" key="1">
    <citation type="submission" date="2025-08" db="UniProtKB">
        <authorList>
            <consortium name="Ensembl"/>
        </authorList>
    </citation>
    <scope>IDENTIFICATION</scope>
</reference>